<organism evidence="2 3">
    <name type="scientific">Saguinus oedipus</name>
    <name type="common">Cotton-top tamarin</name>
    <name type="synonym">Oedipomidas oedipus</name>
    <dbReference type="NCBI Taxonomy" id="9490"/>
    <lineage>
        <taxon>Eukaryota</taxon>
        <taxon>Metazoa</taxon>
        <taxon>Chordata</taxon>
        <taxon>Craniata</taxon>
        <taxon>Vertebrata</taxon>
        <taxon>Euteleostomi</taxon>
        <taxon>Mammalia</taxon>
        <taxon>Eutheria</taxon>
        <taxon>Euarchontoglires</taxon>
        <taxon>Primates</taxon>
        <taxon>Haplorrhini</taxon>
        <taxon>Platyrrhini</taxon>
        <taxon>Cebidae</taxon>
        <taxon>Callitrichinae</taxon>
        <taxon>Saguinus</taxon>
    </lineage>
</organism>
<protein>
    <submittedName>
        <fullName evidence="2">Uncharacterized protein</fullName>
    </submittedName>
</protein>
<evidence type="ECO:0000313" key="2">
    <source>
        <dbReference type="EMBL" id="KAK2085272.1"/>
    </source>
</evidence>
<comment type="caution">
    <text evidence="2">The sequence shown here is derived from an EMBL/GenBank/DDBJ whole genome shotgun (WGS) entry which is preliminary data.</text>
</comment>
<feature type="non-terminal residue" evidence="2">
    <location>
        <position position="1"/>
    </location>
</feature>
<keyword evidence="3" id="KW-1185">Reference proteome</keyword>
<accession>A0ABQ9TKH5</accession>
<evidence type="ECO:0000313" key="3">
    <source>
        <dbReference type="Proteomes" id="UP001266305"/>
    </source>
</evidence>
<gene>
    <name evidence="2" type="ORF">P7K49_036572</name>
</gene>
<proteinExistence type="predicted"/>
<feature type="region of interest" description="Disordered" evidence="1">
    <location>
        <begin position="83"/>
        <end position="102"/>
    </location>
</feature>
<name>A0ABQ9TKH5_SAGOE</name>
<dbReference type="Proteomes" id="UP001266305">
    <property type="component" value="Unassembled WGS sequence"/>
</dbReference>
<reference evidence="2 3" key="1">
    <citation type="submission" date="2023-05" db="EMBL/GenBank/DDBJ databases">
        <title>B98-5 Cell Line De Novo Hybrid Assembly: An Optical Mapping Approach.</title>
        <authorList>
            <person name="Kananen K."/>
            <person name="Auerbach J.A."/>
            <person name="Kautto E."/>
            <person name="Blachly J.S."/>
        </authorList>
    </citation>
    <scope>NUCLEOTIDE SEQUENCE [LARGE SCALE GENOMIC DNA]</scope>
    <source>
        <strain evidence="2">B95-8</strain>
        <tissue evidence="2">Cell line</tissue>
    </source>
</reference>
<dbReference type="EMBL" id="JASSZA010000021">
    <property type="protein sequence ID" value="KAK2085272.1"/>
    <property type="molecule type" value="Genomic_DNA"/>
</dbReference>
<evidence type="ECO:0000256" key="1">
    <source>
        <dbReference type="SAM" id="MobiDB-lite"/>
    </source>
</evidence>
<sequence length="102" mass="10759">SPLATSLSCHSCDLPDSLLHRGSTAGQLQVPALLANILPSFTCQNDDGMTSKIHLQKPPSCSITEASPESSLPQGCIHCRPHSRVLTLPPPSPESEMESSGQ</sequence>
<feature type="non-terminal residue" evidence="2">
    <location>
        <position position="102"/>
    </location>
</feature>